<dbReference type="AlphaFoldDB" id="A0A1M7Z2Y1"/>
<accession>A0A1M7Z2Y1</accession>
<keyword evidence="2" id="KW-1185">Reference proteome</keyword>
<name>A0A1M7Z2Y1_9VIBR</name>
<keyword evidence="1" id="KW-0418">Kinase</keyword>
<keyword evidence="1" id="KW-0808">Transferase</keyword>
<dbReference type="SUPFAM" id="SSF109604">
    <property type="entry name" value="HD-domain/PDEase-like"/>
    <property type="match status" value="1"/>
</dbReference>
<dbReference type="EC" id="2.7.6.5" evidence="1"/>
<protein>
    <submittedName>
        <fullName evidence="1">GTP pyrophosphokinase</fullName>
        <ecNumber evidence="1">2.7.6.5</ecNumber>
    </submittedName>
</protein>
<evidence type="ECO:0000313" key="2">
    <source>
        <dbReference type="Proteomes" id="UP000184600"/>
    </source>
</evidence>
<organism evidence="1 2">
    <name type="scientific">Vibrio quintilis</name>
    <dbReference type="NCBI Taxonomy" id="1117707"/>
    <lineage>
        <taxon>Bacteria</taxon>
        <taxon>Pseudomonadati</taxon>
        <taxon>Pseudomonadota</taxon>
        <taxon>Gammaproteobacteria</taxon>
        <taxon>Vibrionales</taxon>
        <taxon>Vibrionaceae</taxon>
        <taxon>Vibrio</taxon>
    </lineage>
</organism>
<dbReference type="OrthoDB" id="9802385at2"/>
<evidence type="ECO:0000313" key="1">
    <source>
        <dbReference type="EMBL" id="SHO59172.1"/>
    </source>
</evidence>
<dbReference type="Gene3D" id="1.10.3210.10">
    <property type="entry name" value="Hypothetical protein af1432"/>
    <property type="match status" value="1"/>
</dbReference>
<dbReference type="RefSeq" id="WP_073586587.1">
    <property type="nucleotide sequence ID" value="NZ_AP024898.1"/>
</dbReference>
<dbReference type="GO" id="GO:0008728">
    <property type="term" value="F:GTP diphosphokinase activity"/>
    <property type="evidence" value="ECO:0007669"/>
    <property type="project" value="UniProtKB-EC"/>
</dbReference>
<sequence length="146" mass="16799">MGKKNSLDLAIQIATQAHSGQIDKAGQPYVLHPLRVMFQFDSEKERIVAVLHDVIEDSDMSLSEIKCCGFSDEITEALDCLSRKQAESYDDFIDRILTNKLACIIKIEDIKDNLNVTRLNKLQEKDLKRIYKYHQALGRLNNQFQK</sequence>
<proteinExistence type="predicted"/>
<gene>
    <name evidence="1" type="primary">relA_2</name>
    <name evidence="1" type="ORF">VQ7734_04952</name>
</gene>
<dbReference type="EMBL" id="FRFG01000103">
    <property type="protein sequence ID" value="SHO59172.1"/>
    <property type="molecule type" value="Genomic_DNA"/>
</dbReference>
<dbReference type="Proteomes" id="UP000184600">
    <property type="component" value="Unassembled WGS sequence"/>
</dbReference>
<dbReference type="GO" id="GO:0016301">
    <property type="term" value="F:kinase activity"/>
    <property type="evidence" value="ECO:0007669"/>
    <property type="project" value="UniProtKB-KW"/>
</dbReference>
<dbReference type="STRING" id="1117707.VQ7734_04952"/>
<reference evidence="2" key="1">
    <citation type="submission" date="2016-12" db="EMBL/GenBank/DDBJ databases">
        <authorList>
            <person name="Rodrigo-Torres L."/>
            <person name="Arahal R.D."/>
            <person name="Lucena T."/>
        </authorList>
    </citation>
    <scope>NUCLEOTIDE SEQUENCE [LARGE SCALE GENOMIC DNA]</scope>
</reference>